<evidence type="ECO:0000313" key="21">
    <source>
        <dbReference type="Proteomes" id="UP001431783"/>
    </source>
</evidence>
<evidence type="ECO:0000256" key="11">
    <source>
        <dbReference type="ARBA" id="ARBA00022833"/>
    </source>
</evidence>
<dbReference type="GO" id="GO:0003887">
    <property type="term" value="F:DNA-directed DNA polymerase activity"/>
    <property type="evidence" value="ECO:0007669"/>
    <property type="project" value="UniProtKB-EC"/>
</dbReference>
<keyword evidence="8" id="KW-0479">Metal-binding</keyword>
<evidence type="ECO:0000256" key="7">
    <source>
        <dbReference type="ARBA" id="ARBA00022695"/>
    </source>
</evidence>
<evidence type="ECO:0000256" key="8">
    <source>
        <dbReference type="ARBA" id="ARBA00022723"/>
    </source>
</evidence>
<dbReference type="FunFam" id="1.10.150.20:FF:000014">
    <property type="entry name" value="Polymerase (DNA directed), eta"/>
    <property type="match status" value="1"/>
</dbReference>
<organism evidence="20 21">
    <name type="scientific">Henosepilachna vigintioctopunctata</name>
    <dbReference type="NCBI Taxonomy" id="420089"/>
    <lineage>
        <taxon>Eukaryota</taxon>
        <taxon>Metazoa</taxon>
        <taxon>Ecdysozoa</taxon>
        <taxon>Arthropoda</taxon>
        <taxon>Hexapoda</taxon>
        <taxon>Insecta</taxon>
        <taxon>Pterygota</taxon>
        <taxon>Neoptera</taxon>
        <taxon>Endopterygota</taxon>
        <taxon>Coleoptera</taxon>
        <taxon>Polyphaga</taxon>
        <taxon>Cucujiformia</taxon>
        <taxon>Coccinelloidea</taxon>
        <taxon>Coccinellidae</taxon>
        <taxon>Epilachninae</taxon>
        <taxon>Epilachnini</taxon>
        <taxon>Henosepilachna</taxon>
    </lineage>
</organism>
<dbReference type="InterPro" id="IPR041298">
    <property type="entry name" value="UBZ3"/>
</dbReference>
<dbReference type="Pfam" id="PF18439">
    <property type="entry name" value="zf_UBZ"/>
    <property type="match status" value="2"/>
</dbReference>
<dbReference type="InterPro" id="IPR036775">
    <property type="entry name" value="DNA_pol_Y-fam_lit_finger_sf"/>
</dbReference>
<dbReference type="Proteomes" id="UP001431783">
    <property type="component" value="Unassembled WGS sequence"/>
</dbReference>
<dbReference type="EMBL" id="JARQZJ010000069">
    <property type="protein sequence ID" value="KAK9881571.1"/>
    <property type="molecule type" value="Genomic_DNA"/>
</dbReference>
<dbReference type="InterPro" id="IPR052230">
    <property type="entry name" value="DNA_polymerase_eta"/>
</dbReference>
<feature type="domain" description="UBZ3-type" evidence="19">
    <location>
        <begin position="672"/>
        <end position="706"/>
    </location>
</feature>
<dbReference type="GO" id="GO:0009411">
    <property type="term" value="P:response to UV"/>
    <property type="evidence" value="ECO:0007669"/>
    <property type="project" value="UniProtKB-ARBA"/>
</dbReference>
<dbReference type="GO" id="GO:0005657">
    <property type="term" value="C:replication fork"/>
    <property type="evidence" value="ECO:0007669"/>
    <property type="project" value="TreeGrafter"/>
</dbReference>
<dbReference type="GO" id="GO:0005634">
    <property type="term" value="C:nucleus"/>
    <property type="evidence" value="ECO:0007669"/>
    <property type="project" value="UniProtKB-SubCell"/>
</dbReference>
<keyword evidence="15" id="KW-0539">Nucleus</keyword>
<evidence type="ECO:0000256" key="1">
    <source>
        <dbReference type="ARBA" id="ARBA00001936"/>
    </source>
</evidence>
<evidence type="ECO:0000256" key="15">
    <source>
        <dbReference type="ARBA" id="ARBA00023242"/>
    </source>
</evidence>
<keyword evidence="12" id="KW-0460">Magnesium</keyword>
<accession>A0AAW1UL97</accession>
<protein>
    <recommendedName>
        <fullName evidence="16">DNA polymerase eta</fullName>
        <ecNumber evidence="5">2.7.7.7</ecNumber>
    </recommendedName>
</protein>
<evidence type="ECO:0000256" key="4">
    <source>
        <dbReference type="ARBA" id="ARBA00010945"/>
    </source>
</evidence>
<comment type="catalytic activity">
    <reaction evidence="17">
        <text>DNA(n) + a 2'-deoxyribonucleoside 5'-triphosphate = DNA(n+1) + diphosphate</text>
        <dbReference type="Rhea" id="RHEA:22508"/>
        <dbReference type="Rhea" id="RHEA-COMP:17339"/>
        <dbReference type="Rhea" id="RHEA-COMP:17340"/>
        <dbReference type="ChEBI" id="CHEBI:33019"/>
        <dbReference type="ChEBI" id="CHEBI:61560"/>
        <dbReference type="ChEBI" id="CHEBI:173112"/>
        <dbReference type="EC" id="2.7.7.7"/>
    </reaction>
</comment>
<evidence type="ECO:0000256" key="2">
    <source>
        <dbReference type="ARBA" id="ARBA00001946"/>
    </source>
</evidence>
<keyword evidence="13" id="KW-0832">Ubl conjugation</keyword>
<dbReference type="Gene3D" id="3.30.1490.100">
    <property type="entry name" value="DNA polymerase, Y-family, little finger domain"/>
    <property type="match status" value="1"/>
</dbReference>
<comment type="cofactor">
    <cofactor evidence="1">
        <name>Mn(2+)</name>
        <dbReference type="ChEBI" id="CHEBI:29035"/>
    </cofactor>
</comment>
<evidence type="ECO:0000256" key="17">
    <source>
        <dbReference type="ARBA" id="ARBA00049244"/>
    </source>
</evidence>
<keyword evidence="7" id="KW-0548">Nucleotidyltransferase</keyword>
<comment type="subcellular location">
    <subcellularLocation>
        <location evidence="3">Nucleus</location>
    </subcellularLocation>
</comment>
<dbReference type="SUPFAM" id="SSF100879">
    <property type="entry name" value="Lesion bypass DNA polymerase (Y-family), little finger domain"/>
    <property type="match status" value="1"/>
</dbReference>
<dbReference type="PANTHER" id="PTHR45873">
    <property type="entry name" value="DNA POLYMERASE ETA"/>
    <property type="match status" value="1"/>
</dbReference>
<evidence type="ECO:0000256" key="5">
    <source>
        <dbReference type="ARBA" id="ARBA00012417"/>
    </source>
</evidence>
<keyword evidence="9" id="KW-0227">DNA damage</keyword>
<evidence type="ECO:0000259" key="19">
    <source>
        <dbReference type="PROSITE" id="PS51907"/>
    </source>
</evidence>
<dbReference type="InterPro" id="IPR017961">
    <property type="entry name" value="DNA_pol_Y-fam_little_finger"/>
</dbReference>
<dbReference type="GO" id="GO:0042276">
    <property type="term" value="P:error-prone translesion synthesis"/>
    <property type="evidence" value="ECO:0007669"/>
    <property type="project" value="TreeGrafter"/>
</dbReference>
<evidence type="ECO:0000256" key="6">
    <source>
        <dbReference type="ARBA" id="ARBA00022679"/>
    </source>
</evidence>
<comment type="caution">
    <text evidence="20">The sequence shown here is derived from an EMBL/GenBank/DDBJ whole genome shotgun (WGS) entry which is preliminary data.</text>
</comment>
<dbReference type="Pfam" id="PF11799">
    <property type="entry name" value="IMS_C"/>
    <property type="match status" value="1"/>
</dbReference>
<evidence type="ECO:0000256" key="14">
    <source>
        <dbReference type="ARBA" id="ARBA00023204"/>
    </source>
</evidence>
<evidence type="ECO:0000256" key="12">
    <source>
        <dbReference type="ARBA" id="ARBA00022842"/>
    </source>
</evidence>
<keyword evidence="14" id="KW-0234">DNA repair</keyword>
<dbReference type="InterPro" id="IPR001126">
    <property type="entry name" value="UmuC"/>
</dbReference>
<dbReference type="GO" id="GO:0035861">
    <property type="term" value="C:site of double-strand break"/>
    <property type="evidence" value="ECO:0007669"/>
    <property type="project" value="TreeGrafter"/>
</dbReference>
<dbReference type="FunFam" id="3.30.1490.100:FF:000007">
    <property type="entry name" value="DNA polymerase eta"/>
    <property type="match status" value="1"/>
</dbReference>
<dbReference type="GO" id="GO:0003684">
    <property type="term" value="F:damaged DNA binding"/>
    <property type="evidence" value="ECO:0007669"/>
    <property type="project" value="InterPro"/>
</dbReference>
<dbReference type="InterPro" id="IPR043502">
    <property type="entry name" value="DNA/RNA_pol_sf"/>
</dbReference>
<keyword evidence="11" id="KW-0862">Zinc</keyword>
<evidence type="ECO:0000256" key="3">
    <source>
        <dbReference type="ARBA" id="ARBA00004123"/>
    </source>
</evidence>
<reference evidence="20 21" key="1">
    <citation type="submission" date="2023-03" db="EMBL/GenBank/DDBJ databases">
        <title>Genome insight into feeding habits of ladybird beetles.</title>
        <authorList>
            <person name="Li H.-S."/>
            <person name="Huang Y.-H."/>
            <person name="Pang H."/>
        </authorList>
    </citation>
    <scope>NUCLEOTIDE SEQUENCE [LARGE SCALE GENOMIC DNA]</scope>
    <source>
        <strain evidence="20">SYSU_2023b</strain>
        <tissue evidence="20">Whole body</tissue>
    </source>
</reference>
<dbReference type="PROSITE" id="PS50173">
    <property type="entry name" value="UMUC"/>
    <property type="match status" value="1"/>
</dbReference>
<dbReference type="FunFam" id="3.40.1170.60:FF:000003">
    <property type="entry name" value="DNA polymerase eta"/>
    <property type="match status" value="1"/>
</dbReference>
<dbReference type="PROSITE" id="PS51907">
    <property type="entry name" value="ZF_UBZ3"/>
    <property type="match status" value="2"/>
</dbReference>
<dbReference type="Gene3D" id="3.30.70.270">
    <property type="match status" value="1"/>
</dbReference>
<proteinExistence type="inferred from homology"/>
<dbReference type="InterPro" id="IPR043128">
    <property type="entry name" value="Rev_trsase/Diguanyl_cyclase"/>
</dbReference>
<dbReference type="Gene3D" id="1.10.150.20">
    <property type="entry name" value="5' to 3' exonuclease, C-terminal subdomain"/>
    <property type="match status" value="1"/>
</dbReference>
<feature type="domain" description="UmuC" evidence="18">
    <location>
        <begin position="5"/>
        <end position="239"/>
    </location>
</feature>
<dbReference type="GO" id="GO:0008270">
    <property type="term" value="F:zinc ion binding"/>
    <property type="evidence" value="ECO:0007669"/>
    <property type="project" value="UniProtKB-KW"/>
</dbReference>
<evidence type="ECO:0000313" key="20">
    <source>
        <dbReference type="EMBL" id="KAK9881571.1"/>
    </source>
</evidence>
<dbReference type="Gene3D" id="3.40.1170.60">
    <property type="match status" value="1"/>
</dbReference>
<evidence type="ECO:0000256" key="16">
    <source>
        <dbReference type="ARBA" id="ARBA00044975"/>
    </source>
</evidence>
<evidence type="ECO:0000259" key="18">
    <source>
        <dbReference type="PROSITE" id="PS50173"/>
    </source>
</evidence>
<evidence type="ECO:0000256" key="10">
    <source>
        <dbReference type="ARBA" id="ARBA00022771"/>
    </source>
</evidence>
<keyword evidence="6" id="KW-0808">Transferase</keyword>
<dbReference type="EC" id="2.7.7.7" evidence="5"/>
<dbReference type="AlphaFoldDB" id="A0AAW1UL97"/>
<dbReference type="GO" id="GO:0006281">
    <property type="term" value="P:DNA repair"/>
    <property type="evidence" value="ECO:0007669"/>
    <property type="project" value="UniProtKB-KW"/>
</dbReference>
<feature type="domain" description="UBZ3-type" evidence="19">
    <location>
        <begin position="749"/>
        <end position="783"/>
    </location>
</feature>
<evidence type="ECO:0000256" key="9">
    <source>
        <dbReference type="ARBA" id="ARBA00022763"/>
    </source>
</evidence>
<dbReference type="PANTHER" id="PTHR45873:SF1">
    <property type="entry name" value="DNA POLYMERASE ETA"/>
    <property type="match status" value="1"/>
</dbReference>
<comment type="similarity">
    <text evidence="4">Belongs to the DNA polymerase type-Y family.</text>
</comment>
<evidence type="ECO:0000256" key="13">
    <source>
        <dbReference type="ARBA" id="ARBA00022843"/>
    </source>
</evidence>
<dbReference type="PIRSF" id="PIRSF036603">
    <property type="entry name" value="DPol_eta"/>
    <property type="match status" value="1"/>
</dbReference>
<name>A0AAW1UL97_9CUCU</name>
<gene>
    <name evidence="20" type="ORF">WA026_016446</name>
</gene>
<comment type="cofactor">
    <cofactor evidence="2">
        <name>Mg(2+)</name>
        <dbReference type="ChEBI" id="CHEBI:18420"/>
    </cofactor>
</comment>
<keyword evidence="21" id="KW-1185">Reference proteome</keyword>
<dbReference type="SUPFAM" id="SSF56672">
    <property type="entry name" value="DNA/RNA polymerases"/>
    <property type="match status" value="1"/>
</dbReference>
<dbReference type="Pfam" id="PF00817">
    <property type="entry name" value="IMS"/>
    <property type="match status" value="1"/>
</dbReference>
<dbReference type="Pfam" id="PF21704">
    <property type="entry name" value="POLH-Rev1_HhH"/>
    <property type="match status" value="1"/>
</dbReference>
<keyword evidence="10" id="KW-0863">Zinc-finger</keyword>
<sequence>MSRIVALIDMDCFYCQVEEKLDPNLMGKPIAVVQYNQWKGGGIIAVNYIAREKGVTRQMRGDEAKMKCPDIELPRVPQVRGKADLTKYREAGKKVVEVLMTFTNVLERASIDEAYLDLTEAVNKELEKGMPVISLADLRNTFVVGSETTDFLSNIYQNQNSGLCDDDLKLAVGGVIVEKIRAAVFEKTGFQCSAGIAHNKILSKLVCGEHKPNKQTILPQHAVEKMFSKLPVRKIKSLGGKFGNILSDTLKITFIGELLKFSEKELIQTFDEKTGRWLYNIARGIDKEPVQIKLIPKSIGCCKRFPGRTALCKPEEVEHWIKELSCEISERLEEDLKENNRNGRLMTVSFAQEMNQAEVSNTRAIPLRSYEVDKIIQSAVEVLRKNCQKPNGNYHVTFLGLSVGNFESIKNVRRIETYFGKPKKGETLEENVKPEEYSALKSDCAIDLPSNEKNYNESVFSKSEPEDSNKRRSIVHYLNSMKETKKSEFGTSQKFENESTEISAFNCNLKESEYKLELNIEETSNYSDNTIPLDENPSDLIFYDDGFRSEGCSSFSDLSADKTFKLRRISTENENHSNTTDSQFEVESNASITSNSFDEKEICLDSTSPVFGKTDQDRGFFVNYYERPVKRDFDTSKIFREIEESESDTNDDSMETKMDIITDNSIKSGQNAYELSETCSECGDRIPITEILSHQDYHFALKISKENSPYKKRKVETVLKNEKLPRKRKAEPLMKNSIVSFFKKEELDPDEPTELCLECNKRIKLTDFENHTDYHAARKLHLELNKPEVSDRNQIKKCNEITKERGKQKSSPNILLFFKKNI</sequence>